<reference evidence="1" key="1">
    <citation type="submission" date="2023-07" db="EMBL/GenBank/DDBJ databases">
        <title>Bacterial whole genome sequence for Sphingobium sp. HBC34.</title>
        <authorList>
            <person name="Le V."/>
            <person name="Ko S.-R."/>
            <person name="Ahn C.-Y."/>
            <person name="Oh H.-M."/>
        </authorList>
    </citation>
    <scope>NUCLEOTIDE SEQUENCE</scope>
    <source>
        <strain evidence="1">HBC34</strain>
    </source>
</reference>
<organism evidence="1 2">
    <name type="scientific">Sphingobium cyanobacteriorum</name>
    <dbReference type="NCBI Taxonomy" id="3063954"/>
    <lineage>
        <taxon>Bacteria</taxon>
        <taxon>Pseudomonadati</taxon>
        <taxon>Pseudomonadota</taxon>
        <taxon>Alphaproteobacteria</taxon>
        <taxon>Sphingomonadales</taxon>
        <taxon>Sphingomonadaceae</taxon>
        <taxon>Sphingobium</taxon>
    </lineage>
</organism>
<dbReference type="Proteomes" id="UP001176471">
    <property type="component" value="Unassembled WGS sequence"/>
</dbReference>
<accession>A0ABT8ZRC0</accession>
<dbReference type="RefSeq" id="WP_304537397.1">
    <property type="nucleotide sequence ID" value="NZ_JAUQOM010000015.1"/>
</dbReference>
<evidence type="ECO:0000313" key="2">
    <source>
        <dbReference type="Proteomes" id="UP001176471"/>
    </source>
</evidence>
<name>A0ABT8ZRC0_9SPHN</name>
<keyword evidence="2" id="KW-1185">Reference proteome</keyword>
<comment type="caution">
    <text evidence="1">The sequence shown here is derived from an EMBL/GenBank/DDBJ whole genome shotgun (WGS) entry which is preliminary data.</text>
</comment>
<sequence>MFMPKCPECGGAAKSIEPDGIDALNNGVGGALRFENMRHHAHPHMQLAHLSIKIGREIYKRIPGGGLKQCTKCSHEFR</sequence>
<protein>
    <submittedName>
        <fullName evidence="1">Uncharacterized protein</fullName>
    </submittedName>
</protein>
<dbReference type="EMBL" id="JAUQOM010000015">
    <property type="protein sequence ID" value="MDO7837090.1"/>
    <property type="molecule type" value="Genomic_DNA"/>
</dbReference>
<proteinExistence type="predicted"/>
<evidence type="ECO:0000313" key="1">
    <source>
        <dbReference type="EMBL" id="MDO7837090.1"/>
    </source>
</evidence>
<gene>
    <name evidence="1" type="ORF">Q4610_18765</name>
</gene>